<gene>
    <name evidence="1" type="ORF">M513_05703</name>
    <name evidence="2" type="ORF">M514_05703</name>
</gene>
<proteinExistence type="predicted"/>
<dbReference type="EMBL" id="KL363217">
    <property type="protein sequence ID" value="KFD53439.1"/>
    <property type="molecule type" value="Genomic_DNA"/>
</dbReference>
<accession>A0A085M893</accession>
<dbReference type="Proteomes" id="UP000030758">
    <property type="component" value="Unassembled WGS sequence"/>
</dbReference>
<reference evidence="1 3" key="1">
    <citation type="journal article" date="2014" name="Nat. Genet.">
        <title>Genome and transcriptome of the porcine whipworm Trichuris suis.</title>
        <authorList>
            <person name="Jex A.R."/>
            <person name="Nejsum P."/>
            <person name="Schwarz E.M."/>
            <person name="Hu L."/>
            <person name="Young N.D."/>
            <person name="Hall R.S."/>
            <person name="Korhonen P.K."/>
            <person name="Liao S."/>
            <person name="Thamsborg S."/>
            <person name="Xia J."/>
            <person name="Xu P."/>
            <person name="Wang S."/>
            <person name="Scheerlinck J.P."/>
            <person name="Hofmann A."/>
            <person name="Sternberg P.W."/>
            <person name="Wang J."/>
            <person name="Gasser R.B."/>
        </authorList>
    </citation>
    <scope>NUCLEOTIDE SEQUENCE [LARGE SCALE GENOMIC DNA]</scope>
    <source>
        <strain evidence="2">DCEP-RM93F</strain>
        <strain evidence="1">DCEP-RM93M</strain>
    </source>
</reference>
<dbReference type="EMBL" id="KL367524">
    <property type="protein sequence ID" value="KFD66469.1"/>
    <property type="molecule type" value="Genomic_DNA"/>
</dbReference>
<dbReference type="Proteomes" id="UP000030764">
    <property type="component" value="Unassembled WGS sequence"/>
</dbReference>
<dbReference type="AlphaFoldDB" id="A0A085M893"/>
<keyword evidence="3" id="KW-1185">Reference proteome</keyword>
<evidence type="ECO:0000313" key="3">
    <source>
        <dbReference type="Proteomes" id="UP000030764"/>
    </source>
</evidence>
<evidence type="ECO:0000313" key="1">
    <source>
        <dbReference type="EMBL" id="KFD53439.1"/>
    </source>
</evidence>
<sequence>MRRLRYRPAERIELNVAKFEELLRFARVKEKWVVPGTSGARCHGSGKVMTQFLQLCQRPVNGQFASSGGYALWHQDRLPLSANEPKAAEPLTSAAYHGSPWGQIHLH</sequence>
<name>A0A085M893_9BILA</name>
<protein>
    <submittedName>
        <fullName evidence="1">Uncharacterized protein</fullName>
    </submittedName>
</protein>
<organism evidence="1 3">
    <name type="scientific">Trichuris suis</name>
    <name type="common">pig whipworm</name>
    <dbReference type="NCBI Taxonomy" id="68888"/>
    <lineage>
        <taxon>Eukaryota</taxon>
        <taxon>Metazoa</taxon>
        <taxon>Ecdysozoa</taxon>
        <taxon>Nematoda</taxon>
        <taxon>Enoplea</taxon>
        <taxon>Dorylaimia</taxon>
        <taxon>Trichinellida</taxon>
        <taxon>Trichuridae</taxon>
        <taxon>Trichuris</taxon>
    </lineage>
</organism>
<evidence type="ECO:0000313" key="2">
    <source>
        <dbReference type="EMBL" id="KFD66469.1"/>
    </source>
</evidence>